<dbReference type="RefSeq" id="WP_007042780.1">
    <property type="nucleotide sequence ID" value="NZ_AFWT01000046.1"/>
</dbReference>
<evidence type="ECO:0000313" key="2">
    <source>
        <dbReference type="EMBL" id="EGV28104.1"/>
    </source>
</evidence>
<dbReference type="PANTHER" id="PTHR11203">
    <property type="entry name" value="CLEAVAGE AND POLYADENYLATION SPECIFICITY FACTOR FAMILY MEMBER"/>
    <property type="match status" value="1"/>
</dbReference>
<dbReference type="PANTHER" id="PTHR11203:SF37">
    <property type="entry name" value="INTEGRATOR COMPLEX SUBUNIT 11"/>
    <property type="match status" value="1"/>
</dbReference>
<dbReference type="InterPro" id="IPR036866">
    <property type="entry name" value="RibonucZ/Hydroxyglut_hydro"/>
</dbReference>
<name>G2E704_9GAMM</name>
<feature type="domain" description="Metallo-beta-lactamase" evidence="1">
    <location>
        <begin position="19"/>
        <end position="83"/>
    </location>
</feature>
<dbReference type="AlphaFoldDB" id="G2E704"/>
<reference evidence="2 3" key="1">
    <citation type="submission" date="2011-06" db="EMBL/GenBank/DDBJ databases">
        <title>The draft genome of Thiorhodococcus drewsii AZ1.</title>
        <authorList>
            <consortium name="US DOE Joint Genome Institute (JGI-PGF)"/>
            <person name="Lucas S."/>
            <person name="Han J."/>
            <person name="Lapidus A."/>
            <person name="Cheng J.-F."/>
            <person name="Goodwin L."/>
            <person name="Pitluck S."/>
            <person name="Peters L."/>
            <person name="Land M.L."/>
            <person name="Hauser L."/>
            <person name="Vogl K."/>
            <person name="Liu Z."/>
            <person name="Imhoff J."/>
            <person name="Thiel V."/>
            <person name="Frigaard N.-U."/>
            <person name="Bryant D.A."/>
            <person name="Woyke T.J."/>
        </authorList>
    </citation>
    <scope>NUCLEOTIDE SEQUENCE [LARGE SCALE GENOMIC DNA]</scope>
    <source>
        <strain evidence="2 3">AZ1</strain>
    </source>
</reference>
<dbReference type="GO" id="GO:0004527">
    <property type="term" value="F:exonuclease activity"/>
    <property type="evidence" value="ECO:0007669"/>
    <property type="project" value="UniProtKB-KW"/>
</dbReference>
<dbReference type="OrthoDB" id="9803916at2"/>
<dbReference type="eggNOG" id="COG1236">
    <property type="taxonomic scope" value="Bacteria"/>
</dbReference>
<dbReference type="Gene3D" id="3.60.15.10">
    <property type="entry name" value="Ribonuclease Z/Hydroxyacylglutathione hydrolase-like"/>
    <property type="match status" value="1"/>
</dbReference>
<sequence>MPGRHRPEILHHGAVDGVTGSCHELQLGDGRSILIDCGLFQGAETSASGAGFERLQFTQPVDHIQALVVTHVHIDHVGRIPYLR</sequence>
<keyword evidence="2" id="KW-0269">Exonuclease</keyword>
<accession>G2E704</accession>
<evidence type="ECO:0000259" key="1">
    <source>
        <dbReference type="Pfam" id="PF00753"/>
    </source>
</evidence>
<evidence type="ECO:0000313" key="3">
    <source>
        <dbReference type="Proteomes" id="UP000004200"/>
    </source>
</evidence>
<organism evidence="2 3">
    <name type="scientific">Thiorhodococcus drewsii AZ1</name>
    <dbReference type="NCBI Taxonomy" id="765913"/>
    <lineage>
        <taxon>Bacteria</taxon>
        <taxon>Pseudomonadati</taxon>
        <taxon>Pseudomonadota</taxon>
        <taxon>Gammaproteobacteria</taxon>
        <taxon>Chromatiales</taxon>
        <taxon>Chromatiaceae</taxon>
        <taxon>Thiorhodococcus</taxon>
    </lineage>
</organism>
<keyword evidence="3" id="KW-1185">Reference proteome</keyword>
<dbReference type="InterPro" id="IPR001279">
    <property type="entry name" value="Metallo-B-lactamas"/>
</dbReference>
<dbReference type="Proteomes" id="UP000004200">
    <property type="component" value="Unassembled WGS sequence"/>
</dbReference>
<proteinExistence type="predicted"/>
<dbReference type="EMBL" id="AFWT01000046">
    <property type="protein sequence ID" value="EGV28104.1"/>
    <property type="molecule type" value="Genomic_DNA"/>
</dbReference>
<dbReference type="SUPFAM" id="SSF56281">
    <property type="entry name" value="Metallo-hydrolase/oxidoreductase"/>
    <property type="match status" value="1"/>
</dbReference>
<dbReference type="InterPro" id="IPR050698">
    <property type="entry name" value="MBL"/>
</dbReference>
<dbReference type="GO" id="GO:0004521">
    <property type="term" value="F:RNA endonuclease activity"/>
    <property type="evidence" value="ECO:0007669"/>
    <property type="project" value="TreeGrafter"/>
</dbReference>
<dbReference type="STRING" id="765913.ThidrDRAFT_4067"/>
<keyword evidence="2" id="KW-0540">Nuclease</keyword>
<protein>
    <submittedName>
        <fullName evidence="2">RNA procession exonuclease</fullName>
    </submittedName>
</protein>
<dbReference type="PATRIC" id="fig|765913.3.peg.4145"/>
<gene>
    <name evidence="2" type="ORF">ThidrDRAFT_4067</name>
</gene>
<dbReference type="Pfam" id="PF00753">
    <property type="entry name" value="Lactamase_B"/>
    <property type="match status" value="1"/>
</dbReference>
<keyword evidence="2" id="KW-0378">Hydrolase</keyword>
<comment type="caution">
    <text evidence="2">The sequence shown here is derived from an EMBL/GenBank/DDBJ whole genome shotgun (WGS) entry which is preliminary data.</text>
</comment>